<keyword evidence="3" id="KW-1185">Reference proteome</keyword>
<evidence type="ECO:0000259" key="1">
    <source>
        <dbReference type="Pfam" id="PF14353"/>
    </source>
</evidence>
<reference evidence="2 3" key="1">
    <citation type="submission" date="2019-03" db="EMBL/GenBank/DDBJ databases">
        <title>Genomic Encyclopedia of Type Strains, Phase IV (KMG-IV): sequencing the most valuable type-strain genomes for metagenomic binning, comparative biology and taxonomic classification.</title>
        <authorList>
            <person name="Goeker M."/>
        </authorList>
    </citation>
    <scope>NUCLEOTIDE SEQUENCE [LARGE SCALE GENOMIC DNA]</scope>
    <source>
        <strain evidence="2 3">DSM 45934</strain>
    </source>
</reference>
<dbReference type="OrthoDB" id="3671014at2"/>
<name>A0A4R2JEX9_9PSEU</name>
<protein>
    <submittedName>
        <fullName evidence="2">CpXC motif protein</fullName>
    </submittedName>
</protein>
<evidence type="ECO:0000313" key="2">
    <source>
        <dbReference type="EMBL" id="TCO54809.1"/>
    </source>
</evidence>
<dbReference type="InterPro" id="IPR025682">
    <property type="entry name" value="CpXC_dom"/>
</dbReference>
<dbReference type="Proteomes" id="UP000295680">
    <property type="component" value="Unassembled WGS sequence"/>
</dbReference>
<evidence type="ECO:0000313" key="3">
    <source>
        <dbReference type="Proteomes" id="UP000295680"/>
    </source>
</evidence>
<organism evidence="2 3">
    <name type="scientific">Actinocrispum wychmicini</name>
    <dbReference type="NCBI Taxonomy" id="1213861"/>
    <lineage>
        <taxon>Bacteria</taxon>
        <taxon>Bacillati</taxon>
        <taxon>Actinomycetota</taxon>
        <taxon>Actinomycetes</taxon>
        <taxon>Pseudonocardiales</taxon>
        <taxon>Pseudonocardiaceae</taxon>
        <taxon>Actinocrispum</taxon>
    </lineage>
</organism>
<accession>A0A4R2JEX9</accession>
<dbReference type="AlphaFoldDB" id="A0A4R2JEX9"/>
<sequence>MSVFRPQTITCTACGTANVETVAMSLHGSRVPEIVESIVAGTFQCFTCAGCGIGYRADGPLIYVDFDRKRWIGEFPSTMERAWANLEQQPMDVFRQSLIDLAPAFLRAEADGFTVRAVFGLDALAEKIRLLDAGLDDRAVEVAKLAILMRTGAVVAPSRRPRVVSADSTSVDMVLWSAEDEQFRVSVPTEDVMALATSDGWRSVLQEMQVGPYVDLGRILLDGRAGLAAAGAASSG</sequence>
<dbReference type="Pfam" id="PF14353">
    <property type="entry name" value="CpXC"/>
    <property type="match status" value="1"/>
</dbReference>
<dbReference type="EMBL" id="SLWS01000008">
    <property type="protein sequence ID" value="TCO54809.1"/>
    <property type="molecule type" value="Genomic_DNA"/>
</dbReference>
<proteinExistence type="predicted"/>
<feature type="domain" description="CpXC" evidence="1">
    <location>
        <begin position="9"/>
        <end position="144"/>
    </location>
</feature>
<gene>
    <name evidence="2" type="ORF">EV192_10897</name>
</gene>
<comment type="caution">
    <text evidence="2">The sequence shown here is derived from an EMBL/GenBank/DDBJ whole genome shotgun (WGS) entry which is preliminary data.</text>
</comment>